<name>A0A9P5XB36_9AGAR</name>
<comment type="caution">
    <text evidence="2">The sequence shown here is derived from an EMBL/GenBank/DDBJ whole genome shotgun (WGS) entry which is preliminary data.</text>
</comment>
<gene>
    <name evidence="2" type="ORF">P691DRAFT_777130</name>
</gene>
<dbReference type="AlphaFoldDB" id="A0A9P5XB36"/>
<sequence>MSTAFSWTDRLNACLPCLRTAPSADDLTNAGVARDDLRGLLADAETLSLHSNPGSVRRKSRARIPRSISLFGFYLFGRPAIQLPADNDDSFYGTTRPTATGPITPTLTVHSTATFDSDAAPLDADTINSLSSTTAAALAEAEEEERRQKEERRRRRRERREMKKMAQALSVTSGDSQFEGFQGSGDGYPGIPSPFWPEHEQQQPLLPEEDDEGADLDGGVYTRRRTPAGTSNAGSDSRSRTSTSLSDRLTQHPTTSTPSKKSKSKSASSGTSHRRSKSKSTHSSNSYTNTNTDSTSLASPASHLFSDDPNASVTTVTVISPSTIEQGQGFFDLEDDIESEVRFGAPVVPKFITKSAPESESERGGFPSTGFGGGRGFGFSGGLKTRGAFLANTEATPSTERHMDEDAGDY</sequence>
<organism evidence="2 3">
    <name type="scientific">Macrolepiota fuliginosa MF-IS2</name>
    <dbReference type="NCBI Taxonomy" id="1400762"/>
    <lineage>
        <taxon>Eukaryota</taxon>
        <taxon>Fungi</taxon>
        <taxon>Dikarya</taxon>
        <taxon>Basidiomycota</taxon>
        <taxon>Agaricomycotina</taxon>
        <taxon>Agaricomycetes</taxon>
        <taxon>Agaricomycetidae</taxon>
        <taxon>Agaricales</taxon>
        <taxon>Agaricineae</taxon>
        <taxon>Agaricaceae</taxon>
        <taxon>Macrolepiota</taxon>
    </lineage>
</organism>
<feature type="compositionally biased region" description="Low complexity" evidence="1">
    <location>
        <begin position="281"/>
        <end position="296"/>
    </location>
</feature>
<dbReference type="OrthoDB" id="3255924at2759"/>
<proteinExistence type="predicted"/>
<reference evidence="2" key="1">
    <citation type="submission" date="2020-11" db="EMBL/GenBank/DDBJ databases">
        <authorList>
            <consortium name="DOE Joint Genome Institute"/>
            <person name="Ahrendt S."/>
            <person name="Riley R."/>
            <person name="Andreopoulos W."/>
            <person name="Labutti K."/>
            <person name="Pangilinan J."/>
            <person name="Ruiz-Duenas F.J."/>
            <person name="Barrasa J.M."/>
            <person name="Sanchez-Garcia M."/>
            <person name="Camarero S."/>
            <person name="Miyauchi S."/>
            <person name="Serrano A."/>
            <person name="Linde D."/>
            <person name="Babiker R."/>
            <person name="Drula E."/>
            <person name="Ayuso-Fernandez I."/>
            <person name="Pacheco R."/>
            <person name="Padilla G."/>
            <person name="Ferreira P."/>
            <person name="Barriuso J."/>
            <person name="Kellner H."/>
            <person name="Castanera R."/>
            <person name="Alfaro M."/>
            <person name="Ramirez L."/>
            <person name="Pisabarro A.G."/>
            <person name="Kuo A."/>
            <person name="Tritt A."/>
            <person name="Lipzen A."/>
            <person name="He G."/>
            <person name="Yan M."/>
            <person name="Ng V."/>
            <person name="Cullen D."/>
            <person name="Martin F."/>
            <person name="Rosso M.-N."/>
            <person name="Henrissat B."/>
            <person name="Hibbett D."/>
            <person name="Martinez A.T."/>
            <person name="Grigoriev I.V."/>
        </authorList>
    </citation>
    <scope>NUCLEOTIDE SEQUENCE</scope>
    <source>
        <strain evidence="2">MF-IS2</strain>
    </source>
</reference>
<accession>A0A9P5XB36</accession>
<feature type="region of interest" description="Disordered" evidence="1">
    <location>
        <begin position="354"/>
        <end position="373"/>
    </location>
</feature>
<feature type="compositionally biased region" description="Low complexity" evidence="1">
    <location>
        <begin position="240"/>
        <end position="271"/>
    </location>
</feature>
<feature type="compositionally biased region" description="Basic and acidic residues" evidence="1">
    <location>
        <begin position="399"/>
        <end position="410"/>
    </location>
</feature>
<evidence type="ECO:0000313" key="3">
    <source>
        <dbReference type="Proteomes" id="UP000807342"/>
    </source>
</evidence>
<keyword evidence="3" id="KW-1185">Reference proteome</keyword>
<evidence type="ECO:0000313" key="2">
    <source>
        <dbReference type="EMBL" id="KAF9446056.1"/>
    </source>
</evidence>
<evidence type="ECO:0000256" key="1">
    <source>
        <dbReference type="SAM" id="MobiDB-lite"/>
    </source>
</evidence>
<dbReference type="EMBL" id="MU151265">
    <property type="protein sequence ID" value="KAF9446056.1"/>
    <property type="molecule type" value="Genomic_DNA"/>
</dbReference>
<feature type="region of interest" description="Disordered" evidence="1">
    <location>
        <begin position="390"/>
        <end position="410"/>
    </location>
</feature>
<protein>
    <submittedName>
        <fullName evidence="2">Uncharacterized protein</fullName>
    </submittedName>
</protein>
<feature type="region of interest" description="Disordered" evidence="1">
    <location>
        <begin position="133"/>
        <end position="309"/>
    </location>
</feature>
<dbReference type="Proteomes" id="UP000807342">
    <property type="component" value="Unassembled WGS sequence"/>
</dbReference>